<dbReference type="Proteomes" id="UP001497623">
    <property type="component" value="Unassembled WGS sequence"/>
</dbReference>
<comment type="caution">
    <text evidence="1">The sequence shown here is derived from an EMBL/GenBank/DDBJ whole genome shotgun (WGS) entry which is preliminary data.</text>
</comment>
<evidence type="ECO:0000313" key="1">
    <source>
        <dbReference type="EMBL" id="CAL4131792.1"/>
    </source>
</evidence>
<name>A0AAV2RLR8_MEGNR</name>
<accession>A0AAV2RLR8</accession>
<reference evidence="1 2" key="1">
    <citation type="submission" date="2024-05" db="EMBL/GenBank/DDBJ databases">
        <authorList>
            <person name="Wallberg A."/>
        </authorList>
    </citation>
    <scope>NUCLEOTIDE SEQUENCE [LARGE SCALE GENOMIC DNA]</scope>
</reference>
<proteinExistence type="predicted"/>
<dbReference type="EMBL" id="CAXKWB010027362">
    <property type="protein sequence ID" value="CAL4131792.1"/>
    <property type="molecule type" value="Genomic_DNA"/>
</dbReference>
<organism evidence="1 2">
    <name type="scientific">Meganyctiphanes norvegica</name>
    <name type="common">Northern krill</name>
    <name type="synonym">Thysanopoda norvegica</name>
    <dbReference type="NCBI Taxonomy" id="48144"/>
    <lineage>
        <taxon>Eukaryota</taxon>
        <taxon>Metazoa</taxon>
        <taxon>Ecdysozoa</taxon>
        <taxon>Arthropoda</taxon>
        <taxon>Crustacea</taxon>
        <taxon>Multicrustacea</taxon>
        <taxon>Malacostraca</taxon>
        <taxon>Eumalacostraca</taxon>
        <taxon>Eucarida</taxon>
        <taxon>Euphausiacea</taxon>
        <taxon>Euphausiidae</taxon>
        <taxon>Meganyctiphanes</taxon>
    </lineage>
</organism>
<evidence type="ECO:0000313" key="2">
    <source>
        <dbReference type="Proteomes" id="UP001497623"/>
    </source>
</evidence>
<dbReference type="AlphaFoldDB" id="A0AAV2RLR8"/>
<gene>
    <name evidence="1" type="ORF">MNOR_LOCUS26841</name>
</gene>
<keyword evidence="2" id="KW-1185">Reference proteome</keyword>
<feature type="non-terminal residue" evidence="1">
    <location>
        <position position="270"/>
    </location>
</feature>
<sequence>MKAFKQTHSYYRERIDLHEDTSMEKPSVVDENVAEHNEDEKMEEKRVKMVKYKLWEKEKISLIYKWRLLKTERKLFIIQLLLVEQKLEEMDEKDFDTVELEYYKMECEGDEYRRLLRGNLEKQCQIQEKCEELEKRINSLSIGDSDEESVTLQKKISRAQIIESEVRDQEKSPRTLKGQIYQEKYENIKNEGFKKKVKMKMFPNTNTSEWHHVPLIKKHRRYKKKIKKIRNKKTPSELCQYISELQKFTTFPFMKGKEINSAATTKEFTY</sequence>
<protein>
    <submittedName>
        <fullName evidence="1">Uncharacterized protein</fullName>
    </submittedName>
</protein>